<evidence type="ECO:0000313" key="2">
    <source>
        <dbReference type="EMBL" id="KAJ1116683.1"/>
    </source>
</evidence>
<evidence type="ECO:0000256" key="1">
    <source>
        <dbReference type="SAM" id="MobiDB-lite"/>
    </source>
</evidence>
<feature type="compositionally biased region" description="Basic and acidic residues" evidence="1">
    <location>
        <begin position="87"/>
        <end position="131"/>
    </location>
</feature>
<evidence type="ECO:0000313" key="3">
    <source>
        <dbReference type="Proteomes" id="UP001066276"/>
    </source>
</evidence>
<organism evidence="2 3">
    <name type="scientific">Pleurodeles waltl</name>
    <name type="common">Iberian ribbed newt</name>
    <dbReference type="NCBI Taxonomy" id="8319"/>
    <lineage>
        <taxon>Eukaryota</taxon>
        <taxon>Metazoa</taxon>
        <taxon>Chordata</taxon>
        <taxon>Craniata</taxon>
        <taxon>Vertebrata</taxon>
        <taxon>Euteleostomi</taxon>
        <taxon>Amphibia</taxon>
        <taxon>Batrachia</taxon>
        <taxon>Caudata</taxon>
        <taxon>Salamandroidea</taxon>
        <taxon>Salamandridae</taxon>
        <taxon>Pleurodelinae</taxon>
        <taxon>Pleurodeles</taxon>
    </lineage>
</organism>
<proteinExistence type="predicted"/>
<keyword evidence="3" id="KW-1185">Reference proteome</keyword>
<dbReference type="Proteomes" id="UP001066276">
    <property type="component" value="Chromosome 8"/>
</dbReference>
<gene>
    <name evidence="2" type="ORF">NDU88_004889</name>
</gene>
<dbReference type="AlphaFoldDB" id="A0AAV7NTS2"/>
<sequence>MPRTLPQCQLISNIFQQQGRGQDVATREERTLKCRRLEAGRRATEEWRAAARAPTTKVRHKVKKRRTADQRPWRPRKRNASLLAALQEKRGNHRKKEEVFTTETTKTERHRVLQRGNNREEEIKKGTTGRE</sequence>
<feature type="compositionally biased region" description="Basic residues" evidence="1">
    <location>
        <begin position="57"/>
        <end position="66"/>
    </location>
</feature>
<reference evidence="2" key="1">
    <citation type="journal article" date="2022" name="bioRxiv">
        <title>Sequencing and chromosome-scale assembly of the giantPleurodeles waltlgenome.</title>
        <authorList>
            <person name="Brown T."/>
            <person name="Elewa A."/>
            <person name="Iarovenko S."/>
            <person name="Subramanian E."/>
            <person name="Araus A.J."/>
            <person name="Petzold A."/>
            <person name="Susuki M."/>
            <person name="Suzuki K.-i.T."/>
            <person name="Hayashi T."/>
            <person name="Toyoda A."/>
            <person name="Oliveira C."/>
            <person name="Osipova E."/>
            <person name="Leigh N.D."/>
            <person name="Simon A."/>
            <person name="Yun M.H."/>
        </authorList>
    </citation>
    <scope>NUCLEOTIDE SEQUENCE</scope>
    <source>
        <strain evidence="2">20211129_DDA</strain>
        <tissue evidence="2">Liver</tissue>
    </source>
</reference>
<accession>A0AAV7NTS2</accession>
<protein>
    <submittedName>
        <fullName evidence="2">Uncharacterized protein</fullName>
    </submittedName>
</protein>
<feature type="region of interest" description="Disordered" evidence="1">
    <location>
        <begin position="45"/>
        <end position="131"/>
    </location>
</feature>
<comment type="caution">
    <text evidence="2">The sequence shown here is derived from an EMBL/GenBank/DDBJ whole genome shotgun (WGS) entry which is preliminary data.</text>
</comment>
<dbReference type="EMBL" id="JANPWB010000012">
    <property type="protein sequence ID" value="KAJ1116683.1"/>
    <property type="molecule type" value="Genomic_DNA"/>
</dbReference>
<name>A0AAV7NTS2_PLEWA</name>